<organism evidence="1">
    <name type="scientific">Arundo donax</name>
    <name type="common">Giant reed</name>
    <name type="synonym">Donax arundinaceus</name>
    <dbReference type="NCBI Taxonomy" id="35708"/>
    <lineage>
        <taxon>Eukaryota</taxon>
        <taxon>Viridiplantae</taxon>
        <taxon>Streptophyta</taxon>
        <taxon>Embryophyta</taxon>
        <taxon>Tracheophyta</taxon>
        <taxon>Spermatophyta</taxon>
        <taxon>Magnoliopsida</taxon>
        <taxon>Liliopsida</taxon>
        <taxon>Poales</taxon>
        <taxon>Poaceae</taxon>
        <taxon>PACMAD clade</taxon>
        <taxon>Arundinoideae</taxon>
        <taxon>Arundineae</taxon>
        <taxon>Arundo</taxon>
    </lineage>
</organism>
<evidence type="ECO:0000313" key="1">
    <source>
        <dbReference type="EMBL" id="JAD27838.1"/>
    </source>
</evidence>
<sequence>MDRPNSQGTLDRRRAFSCDCRSICKMLRTAAASCYLF</sequence>
<accession>A0A0A8YPY1</accession>
<reference evidence="1" key="1">
    <citation type="submission" date="2014-09" db="EMBL/GenBank/DDBJ databases">
        <authorList>
            <person name="Magalhaes I.L.F."/>
            <person name="Oliveira U."/>
            <person name="Santos F.R."/>
            <person name="Vidigal T.H.D.A."/>
            <person name="Brescovit A.D."/>
            <person name="Santos A.J."/>
        </authorList>
    </citation>
    <scope>NUCLEOTIDE SEQUENCE</scope>
    <source>
        <tissue evidence="1">Shoot tissue taken approximately 20 cm above the soil surface</tissue>
    </source>
</reference>
<protein>
    <submittedName>
        <fullName evidence="1">Uncharacterized protein</fullName>
    </submittedName>
</protein>
<proteinExistence type="predicted"/>
<reference evidence="1" key="2">
    <citation type="journal article" date="2015" name="Data Brief">
        <title>Shoot transcriptome of the giant reed, Arundo donax.</title>
        <authorList>
            <person name="Barrero R.A."/>
            <person name="Guerrero F.D."/>
            <person name="Moolhuijzen P."/>
            <person name="Goolsby J.A."/>
            <person name="Tidwell J."/>
            <person name="Bellgard S.E."/>
            <person name="Bellgard M.I."/>
        </authorList>
    </citation>
    <scope>NUCLEOTIDE SEQUENCE</scope>
    <source>
        <tissue evidence="1">Shoot tissue taken approximately 20 cm above the soil surface</tissue>
    </source>
</reference>
<dbReference type="EMBL" id="GBRH01270057">
    <property type="protein sequence ID" value="JAD27838.1"/>
    <property type="molecule type" value="Transcribed_RNA"/>
</dbReference>
<dbReference type="AlphaFoldDB" id="A0A0A8YPY1"/>
<name>A0A0A8YPY1_ARUDO</name>